<accession>A0A2Z6NFX6</accession>
<dbReference type="InterPro" id="IPR005135">
    <property type="entry name" value="Endo/exonuclease/phosphatase"/>
</dbReference>
<dbReference type="InterPro" id="IPR036691">
    <property type="entry name" value="Endo/exonu/phosph_ase_sf"/>
</dbReference>
<dbReference type="PANTHER" id="PTHR34427">
    <property type="entry name" value="DUF4283 DOMAIN PROTEIN"/>
    <property type="match status" value="1"/>
</dbReference>
<dbReference type="Pfam" id="PF13966">
    <property type="entry name" value="zf-RVT"/>
    <property type="match status" value="1"/>
</dbReference>
<feature type="region of interest" description="Disordered" evidence="1">
    <location>
        <begin position="401"/>
        <end position="440"/>
    </location>
</feature>
<gene>
    <name evidence="5" type="ORF">TSUD_294900</name>
</gene>
<evidence type="ECO:0000313" key="5">
    <source>
        <dbReference type="EMBL" id="GAU28487.1"/>
    </source>
</evidence>
<feature type="compositionally biased region" description="Basic and acidic residues" evidence="1">
    <location>
        <begin position="82"/>
        <end position="95"/>
    </location>
</feature>
<evidence type="ECO:0000259" key="4">
    <source>
        <dbReference type="Pfam" id="PF13966"/>
    </source>
</evidence>
<keyword evidence="6" id="KW-1185">Reference proteome</keyword>
<feature type="compositionally biased region" description="Basic and acidic residues" evidence="1">
    <location>
        <begin position="421"/>
        <end position="431"/>
    </location>
</feature>
<dbReference type="OrthoDB" id="1932527at2759"/>
<dbReference type="SUPFAM" id="SSF56219">
    <property type="entry name" value="DNase I-like"/>
    <property type="match status" value="1"/>
</dbReference>
<sequence>MRNSSLIYRSRKRNVHGYKYGFVIFSKVRDVTKLLQAINEISFGQFRIWARVARFDKARGSEKVTGGREKGGKDIGSNRGRQGREKLSKGDGENNVRKWSEGAVVGSKEVAVEGEKEKVDEGAGVRVGEVLVQVGDVTGREGEGVGTQTGKSVGKMLVRKYRSKATDLKWARLGVVATVFIHSLTVEDVMINFNMARQFFDQIFSSIVRWDKELLPFQRGAWVRLYCIPLHAWNVDFFKLSVMDCGRYLRADECTMERDRLDYARVLVATSSVEVINYTANILIDEVLVEIKFLEEWGLNLGEDACLVEEEVKQELMSEHVGEHVDHELSNHVDMLEENLADEIASVEDELHVNPDETLGDAGAVVRDSRGGTQVDPSVRHVDTIHAPRSSDTETIVLSTPVEKEGESRTHLSPVIMPSDGVRRLDGNESRRRQHSSCPPGKGCPVLSGPWCLEWFHEHIHGGAGIIFSPNKQAGKSESQPKVACREPKRKKVGGTRLGSDSSVASVNKDWENWVVMHGDEKVVAEDVRGIGEAIRVKFNGDSANMFSVLAKGARVKEGGSCSGWGGSRGAGQPHLLMIHGRFLRAQEEFFLFNVYAPCENNAKLELWNRLTGRLLQLGRKKVCICGDFNAVRSDAERRSLSQGLRSPDQASFNQFIDDNDLIDLPLYGHNFTWYRGDGLSMIRIDRFLLSEDWCLVWPNCVQHAQLRGLSDHCPLSLLVDEENWGPRPVVSEVQSAFVAERKILDGILVANEVVDDARRQRKELVLFKVDFEKAYDSVDWGYLDDVMRQITFPILWRKWIKECVSTATASVLVNGSPTNEFFLERGVGTGSSMDISHLQFADDTLILGVKSWANIRALRGILVLFESVSGVSFIYLGLPIGGDPRQVSFWEPVVNKIRSRLMTWKSRFLSFGGRLVLLKTGEKYSGFAGLMFVRGRSMAVWGYGEEAGRVLAGGRRGSSWWREIVRIRDGEGEEGGRVGLRKALKGRMSTIAEMSALGWGAGGAAWVWRRQLWAWEEELVEECRVLLSDVVLQDDATNYWMWRPDPGDGYSVRGAYDLLTSTGGQTEAASTNLIWHKQVPLKVSVVAWWFLRNRLPTKDNLVRRHIIPKVLICVWLVVEYRKQLNICFFPVLFSPPCGVYLEIGLESLQLIRPKYLTILFSLCILQEALLPAIPFCSYCGCAAFGWCGMNAILEFLRQRNRHFIRC</sequence>
<feature type="domain" description="Reverse transcriptase zinc-binding" evidence="4">
    <location>
        <begin position="1051"/>
        <end position="1109"/>
    </location>
</feature>
<evidence type="ECO:0000259" key="2">
    <source>
        <dbReference type="Pfam" id="PF00078"/>
    </source>
</evidence>
<dbReference type="Proteomes" id="UP000242715">
    <property type="component" value="Unassembled WGS sequence"/>
</dbReference>
<name>A0A2Z6NFX6_TRISU</name>
<feature type="domain" description="Endonuclease/exonuclease/phosphatase" evidence="3">
    <location>
        <begin position="607"/>
        <end position="713"/>
    </location>
</feature>
<dbReference type="PANTHER" id="PTHR34427:SF5">
    <property type="entry name" value="DUF4283 DOMAIN-CONTAINING PROTEIN"/>
    <property type="match status" value="1"/>
</dbReference>
<feature type="region of interest" description="Disordered" evidence="1">
    <location>
        <begin position="60"/>
        <end position="95"/>
    </location>
</feature>
<dbReference type="GO" id="GO:0003824">
    <property type="term" value="F:catalytic activity"/>
    <property type="evidence" value="ECO:0007669"/>
    <property type="project" value="InterPro"/>
</dbReference>
<feature type="domain" description="Reverse transcriptase" evidence="2">
    <location>
        <begin position="730"/>
        <end position="833"/>
    </location>
</feature>
<dbReference type="AlphaFoldDB" id="A0A2Z6NFX6"/>
<organism evidence="5 6">
    <name type="scientific">Trifolium subterraneum</name>
    <name type="common">Subterranean clover</name>
    <dbReference type="NCBI Taxonomy" id="3900"/>
    <lineage>
        <taxon>Eukaryota</taxon>
        <taxon>Viridiplantae</taxon>
        <taxon>Streptophyta</taxon>
        <taxon>Embryophyta</taxon>
        <taxon>Tracheophyta</taxon>
        <taxon>Spermatophyta</taxon>
        <taxon>Magnoliopsida</taxon>
        <taxon>eudicotyledons</taxon>
        <taxon>Gunneridae</taxon>
        <taxon>Pentapetalae</taxon>
        <taxon>rosids</taxon>
        <taxon>fabids</taxon>
        <taxon>Fabales</taxon>
        <taxon>Fabaceae</taxon>
        <taxon>Papilionoideae</taxon>
        <taxon>50 kb inversion clade</taxon>
        <taxon>NPAAA clade</taxon>
        <taxon>Hologalegina</taxon>
        <taxon>IRL clade</taxon>
        <taxon>Trifolieae</taxon>
        <taxon>Trifolium</taxon>
    </lineage>
</organism>
<reference evidence="6" key="1">
    <citation type="journal article" date="2017" name="Front. Plant Sci.">
        <title>Climate Clever Clovers: New Paradigm to Reduce the Environmental Footprint of Ruminants by Breeding Low Methanogenic Forages Utilizing Haplotype Variation.</title>
        <authorList>
            <person name="Kaur P."/>
            <person name="Appels R."/>
            <person name="Bayer P.E."/>
            <person name="Keeble-Gagnere G."/>
            <person name="Wang J."/>
            <person name="Hirakawa H."/>
            <person name="Shirasawa K."/>
            <person name="Vercoe P."/>
            <person name="Stefanova K."/>
            <person name="Durmic Z."/>
            <person name="Nichols P."/>
            <person name="Revell C."/>
            <person name="Isobe S.N."/>
            <person name="Edwards D."/>
            <person name="Erskine W."/>
        </authorList>
    </citation>
    <scope>NUCLEOTIDE SEQUENCE [LARGE SCALE GENOMIC DNA]</scope>
    <source>
        <strain evidence="6">cv. Daliak</strain>
    </source>
</reference>
<dbReference type="InterPro" id="IPR000477">
    <property type="entry name" value="RT_dom"/>
</dbReference>
<feature type="compositionally biased region" description="Basic and acidic residues" evidence="1">
    <location>
        <begin position="60"/>
        <end position="73"/>
    </location>
</feature>
<evidence type="ECO:0008006" key="7">
    <source>
        <dbReference type="Google" id="ProtNLM"/>
    </source>
</evidence>
<proteinExistence type="predicted"/>
<dbReference type="Gene3D" id="3.60.10.10">
    <property type="entry name" value="Endonuclease/exonuclease/phosphatase"/>
    <property type="match status" value="1"/>
</dbReference>
<evidence type="ECO:0000256" key="1">
    <source>
        <dbReference type="SAM" id="MobiDB-lite"/>
    </source>
</evidence>
<protein>
    <recommendedName>
        <fullName evidence="7">Reverse transcriptase domain-containing protein</fullName>
    </recommendedName>
</protein>
<dbReference type="Pfam" id="PF03372">
    <property type="entry name" value="Exo_endo_phos"/>
    <property type="match status" value="1"/>
</dbReference>
<dbReference type="Pfam" id="PF00078">
    <property type="entry name" value="RVT_1"/>
    <property type="match status" value="1"/>
</dbReference>
<evidence type="ECO:0000259" key="3">
    <source>
        <dbReference type="Pfam" id="PF03372"/>
    </source>
</evidence>
<evidence type="ECO:0000313" key="6">
    <source>
        <dbReference type="Proteomes" id="UP000242715"/>
    </source>
</evidence>
<dbReference type="EMBL" id="DF973373">
    <property type="protein sequence ID" value="GAU28487.1"/>
    <property type="molecule type" value="Genomic_DNA"/>
</dbReference>
<feature type="region of interest" description="Disordered" evidence="1">
    <location>
        <begin position="472"/>
        <end position="502"/>
    </location>
</feature>
<dbReference type="InterPro" id="IPR026960">
    <property type="entry name" value="RVT-Znf"/>
</dbReference>